<name>A0ABD3HY43_9MARC</name>
<dbReference type="EMBL" id="JBJQOH010000002">
    <property type="protein sequence ID" value="KAL3696393.1"/>
    <property type="molecule type" value="Genomic_DNA"/>
</dbReference>
<accession>A0ABD3HY43</accession>
<dbReference type="Pfam" id="PF00078">
    <property type="entry name" value="RVT_1"/>
    <property type="match status" value="1"/>
</dbReference>
<dbReference type="InterPro" id="IPR026960">
    <property type="entry name" value="RVT-Znf"/>
</dbReference>
<dbReference type="Proteomes" id="UP001633002">
    <property type="component" value="Unassembled WGS sequence"/>
</dbReference>
<feature type="compositionally biased region" description="Polar residues" evidence="1">
    <location>
        <begin position="819"/>
        <end position="833"/>
    </location>
</feature>
<dbReference type="SUPFAM" id="SSF56672">
    <property type="entry name" value="DNA/RNA polymerases"/>
    <property type="match status" value="1"/>
</dbReference>
<evidence type="ECO:0000259" key="2">
    <source>
        <dbReference type="PROSITE" id="PS50878"/>
    </source>
</evidence>
<feature type="region of interest" description="Disordered" evidence="1">
    <location>
        <begin position="812"/>
        <end position="840"/>
    </location>
</feature>
<dbReference type="CDD" id="cd01650">
    <property type="entry name" value="RT_nLTR_like"/>
    <property type="match status" value="1"/>
</dbReference>
<protein>
    <recommendedName>
        <fullName evidence="2">Reverse transcriptase domain-containing protein</fullName>
    </recommendedName>
</protein>
<keyword evidence="4" id="KW-1185">Reference proteome</keyword>
<dbReference type="InterPro" id="IPR043502">
    <property type="entry name" value="DNA/RNA_pol_sf"/>
</dbReference>
<reference evidence="3 4" key="1">
    <citation type="submission" date="2024-09" db="EMBL/GenBank/DDBJ databases">
        <title>Chromosome-scale assembly of Riccia sorocarpa.</title>
        <authorList>
            <person name="Paukszto L."/>
        </authorList>
    </citation>
    <scope>NUCLEOTIDE SEQUENCE [LARGE SCALE GENOMIC DNA]</scope>
    <source>
        <strain evidence="3">LP-2024</strain>
        <tissue evidence="3">Aerial parts of the thallus</tissue>
    </source>
</reference>
<evidence type="ECO:0000313" key="3">
    <source>
        <dbReference type="EMBL" id="KAL3696393.1"/>
    </source>
</evidence>
<evidence type="ECO:0000313" key="4">
    <source>
        <dbReference type="Proteomes" id="UP001633002"/>
    </source>
</evidence>
<dbReference type="PROSITE" id="PS50878">
    <property type="entry name" value="RT_POL"/>
    <property type="match status" value="1"/>
</dbReference>
<dbReference type="AlphaFoldDB" id="A0ABD3HY43"/>
<comment type="caution">
    <text evidence="3">The sequence shown here is derived from an EMBL/GenBank/DDBJ whole genome shotgun (WGS) entry which is preliminary data.</text>
</comment>
<evidence type="ECO:0000256" key="1">
    <source>
        <dbReference type="SAM" id="MobiDB-lite"/>
    </source>
</evidence>
<organism evidence="3 4">
    <name type="scientific">Riccia sorocarpa</name>
    <dbReference type="NCBI Taxonomy" id="122646"/>
    <lineage>
        <taxon>Eukaryota</taxon>
        <taxon>Viridiplantae</taxon>
        <taxon>Streptophyta</taxon>
        <taxon>Embryophyta</taxon>
        <taxon>Marchantiophyta</taxon>
        <taxon>Marchantiopsida</taxon>
        <taxon>Marchantiidae</taxon>
        <taxon>Marchantiales</taxon>
        <taxon>Ricciaceae</taxon>
        <taxon>Riccia</taxon>
    </lineage>
</organism>
<dbReference type="Pfam" id="PF13966">
    <property type="entry name" value="zf-RVT"/>
    <property type="match status" value="1"/>
</dbReference>
<feature type="domain" description="Reverse transcriptase" evidence="2">
    <location>
        <begin position="75"/>
        <end position="346"/>
    </location>
</feature>
<proteinExistence type="predicted"/>
<gene>
    <name evidence="3" type="ORF">R1sor_010469</name>
</gene>
<dbReference type="InterPro" id="IPR000477">
    <property type="entry name" value="RT_dom"/>
</dbReference>
<sequence>MEDRRKLTETLELVETTVSTDQNRMLIKPPDLEEVELLVKELKLEKAPGLDGMTAEALRGLGEEAEKDLLAMMLCFWVDGKLTWKQQQGVIKLIPKEGDLQAIKNWRPISLLNLGYKLIAKLLANRLKKVLPDLVSQQQKGFVSGRSITDNVMALQVGQEWARKSRQPTLFVKLDFEKAYDRVSHEYLWKTMNAMGFSQHFIMLTQGLVCGATSKIFVNGKFSKEIEIQRGVRQGCPLAPLLFSLATQPLILILQHYEKEEKIHGLQIKPNKSMLVQLFADDSGVTIRAQEEDFDELHNAIRLYERISGRSLIFKRAESFHGPKTTFRHGYYAKAAKMLTFQGRCIVLKHILRSIPVYNLACLEFTKKALAELEAIGRSFLWEINKEGQQKIPLIAWQALLARKNEGGLDMSTFEVLGRSLKMKQITKLFTNPTEEWVMAMVELLESAQTGNREIRSWEALEKFILTPPTKITNALTANSLLQTWRRARGRLHYKQEDTIPDNWSTEKYLMLAKFQGWIDDNCGRKLKRSLTGLRVRTLNEWKRKASLMLRVDLLDRETRECLTFGNRLPLSNELENNIEEMRWHWEPGATPYAGWSLPTGIWKCCFRGNEDSGALLNHKWSRRDSARRWKKRLSKIWKSDLPLRDKFWLWKVVQQGIPTAERVAKWGRGSEMCARCNQGEESVTRLFVSCPSAQLKWREWERRCHEPHWKLSTDGDLVSAIDSAWNGNHSHKIMLFVKTLWRIWLERNQKVFRGEEMTVPLGIAAKQAMEAIKALMIFTPTSAIRKDEQLRAIRQLTEKFHIELAIQRNGGDVEDDSQFPQPDETQLNSGHDLNQVLPH</sequence>
<dbReference type="PANTHER" id="PTHR19446">
    <property type="entry name" value="REVERSE TRANSCRIPTASES"/>
    <property type="match status" value="1"/>
</dbReference>